<sequence>MSFDNDVIYSKKKIEEEMDHGGASSADEVFQSDAEQDWLASGRRVAGQDGQTASDGASDGTQSSAGASDGTQSSAGASDGTQSNNGASDDDESSTGASDDEESSTGASDDEESGSGASADEKSGSGASADEKSGNDTSNGKGACAANSEVNGTQTESKTGTSSSFSFSMRADAPEFHPRNTPGPSMPPNAMPGPSMHPNAMPRPMMPPNVFNRSFAHPLWCYPNQYYAVGHSTQAQYGPVVFDNYRPRYYQNQWVPQYDESEYDQSGYDQNTVMPPPVPMEPKKETKKGKKGKRPSKGKKKKPASETKKEEAKPASETKEEEAKPASETKKEEPKPASETKKEEPKSASETKKEEPKSASNEKTEKGSAGASKAATPTTNVSQPAPANPSAVANPASWSSYADPVVPSSYADPVVPSSYADPIPSSSRAVANPASTCPIAPNLHVPVDRKRFTSLKKDPLLVDDIQWQYKGMGNMDPVRKMSFGSTAFTAWFASGVTRSMPEAELDAFLRNNVAAKSFVLQQCYDDTYSQRNRFVERHGALQIFLKDVKSAEFWGQFNLRHVANWLSSMPNLWQLALIKFWFDVMGNLSLILPHLPPTVTNLQYESRGTFNDDCLDNLEMFEDKSRIMDNKYYRLFFSVNYFPRREYLESVMPEPFMDSAEKPCAEKEKVIEMLGKAMHSASKVDGVSKILFLRDKFEVRYLKIVGRVNVSALEDICFSKHFQSLTLKVFTALNVKESQMVCTMFSQFTEVLMFEWSSWEPINATLILSRLPDFTRHFKSKLKMVRLLADTLSTDDEDVLSLLHELREFVNDVHLLVNTVPVVFAERLRETAYNYYGYKKYDAYYYKLFAWREASSCVTIGYRDVE</sequence>
<evidence type="ECO:0000313" key="2">
    <source>
        <dbReference type="WBParaSite" id="JU765_v2.g8392.t1"/>
    </source>
</evidence>
<accession>A0AC34RN93</accession>
<dbReference type="WBParaSite" id="JU765_v2.g8392.t1">
    <property type="protein sequence ID" value="JU765_v2.g8392.t1"/>
    <property type="gene ID" value="JU765_v2.g8392"/>
</dbReference>
<evidence type="ECO:0000313" key="1">
    <source>
        <dbReference type="Proteomes" id="UP000887576"/>
    </source>
</evidence>
<dbReference type="Proteomes" id="UP000887576">
    <property type="component" value="Unplaced"/>
</dbReference>
<reference evidence="2" key="1">
    <citation type="submission" date="2022-11" db="UniProtKB">
        <authorList>
            <consortium name="WormBaseParasite"/>
        </authorList>
    </citation>
    <scope>IDENTIFICATION</scope>
</reference>
<proteinExistence type="predicted"/>
<organism evidence="1 2">
    <name type="scientific">Panagrolaimus sp. JU765</name>
    <dbReference type="NCBI Taxonomy" id="591449"/>
    <lineage>
        <taxon>Eukaryota</taxon>
        <taxon>Metazoa</taxon>
        <taxon>Ecdysozoa</taxon>
        <taxon>Nematoda</taxon>
        <taxon>Chromadorea</taxon>
        <taxon>Rhabditida</taxon>
        <taxon>Tylenchina</taxon>
        <taxon>Panagrolaimomorpha</taxon>
        <taxon>Panagrolaimoidea</taxon>
        <taxon>Panagrolaimidae</taxon>
        <taxon>Panagrolaimus</taxon>
    </lineage>
</organism>
<name>A0AC34RN93_9BILA</name>
<protein>
    <submittedName>
        <fullName evidence="2">Uncharacterized protein</fullName>
    </submittedName>
</protein>